<sequence>MAMFLKLPERYNSCGSDYAQLSEELWHFFHGVYGGGPELMLRPASTRGVSSNPSTPSQGIKPTPTPMTDAPKELVHVQKARSTENINSGSGANTLRPVRAQSASSDNITLRLAALSALGQRKQLAKGEQHRSKSPSKDRGRTVETRVARGREKVGESVPATLVAVEQKDVPATLVVVEQKEVPATYSRAGTEGCSGNLMNSPVYFMQMYRLKRTKPVSKSISPCITCNTQPFQALLSDCHKRKQSVQRAVCLMDAGKGVQLKINIPQAIHFIVSAWQQVVKCGHELVTYDVLCVVSWNMEERQVGGEDADEAELKPMLSPGKDGDPNQFPPKHMGGSTCPEEGHVGNHVPQGQEQQFNTTRILEPNFLCPVCFASWDITSRSDPMLSTTLYEVHIQQLLKLSLRYNLGLPTNILTAETLWGGILTSYWIPAGMHGLVCGGWGTPPTAGHFVQSDQEGSCPGTANMEEPYRDFGRGNLNEADFSFLHSLIERATGSMGNATRSGAHHTPSCALPFAARSLHQIWALFYPRTRPLVDILSSKRKDYTNSVVQPSLSSVEKIIASTDVRCSYGETELSALKNHIKGLSADELLQNGVSYHKKCCKDLTKNIHRTSRDQI</sequence>
<dbReference type="InterPro" id="IPR035927">
    <property type="entry name" value="DUSP-like_sf"/>
</dbReference>
<feature type="region of interest" description="Disordered" evidence="1">
    <location>
        <begin position="45"/>
        <end position="68"/>
    </location>
</feature>
<feature type="region of interest" description="Disordered" evidence="1">
    <location>
        <begin position="121"/>
        <end position="152"/>
    </location>
</feature>
<feature type="compositionally biased region" description="Basic and acidic residues" evidence="1">
    <location>
        <begin position="125"/>
        <end position="152"/>
    </location>
</feature>
<dbReference type="AlphaFoldDB" id="A0A7R9K5V7"/>
<evidence type="ECO:0000256" key="1">
    <source>
        <dbReference type="SAM" id="MobiDB-lite"/>
    </source>
</evidence>
<reference evidence="2" key="1">
    <citation type="submission" date="2020-11" db="EMBL/GenBank/DDBJ databases">
        <authorList>
            <person name="Tran Van P."/>
        </authorList>
    </citation>
    <scope>NUCLEOTIDE SEQUENCE</scope>
</reference>
<dbReference type="EMBL" id="OE843282">
    <property type="protein sequence ID" value="CAD7602746.1"/>
    <property type="molecule type" value="Genomic_DNA"/>
</dbReference>
<name>A0A7R9K5V7_TIMGE</name>
<gene>
    <name evidence="2" type="ORF">TGEB3V08_LOCUS8459</name>
</gene>
<feature type="compositionally biased region" description="Polar residues" evidence="1">
    <location>
        <begin position="47"/>
        <end position="60"/>
    </location>
</feature>
<protein>
    <submittedName>
        <fullName evidence="2">Uncharacterized protein</fullName>
    </submittedName>
</protein>
<dbReference type="SUPFAM" id="SSF143791">
    <property type="entry name" value="DUSP-like"/>
    <property type="match status" value="1"/>
</dbReference>
<organism evidence="2">
    <name type="scientific">Timema genevievae</name>
    <name type="common">Walking stick</name>
    <dbReference type="NCBI Taxonomy" id="629358"/>
    <lineage>
        <taxon>Eukaryota</taxon>
        <taxon>Metazoa</taxon>
        <taxon>Ecdysozoa</taxon>
        <taxon>Arthropoda</taxon>
        <taxon>Hexapoda</taxon>
        <taxon>Insecta</taxon>
        <taxon>Pterygota</taxon>
        <taxon>Neoptera</taxon>
        <taxon>Polyneoptera</taxon>
        <taxon>Phasmatodea</taxon>
        <taxon>Timematodea</taxon>
        <taxon>Timematoidea</taxon>
        <taxon>Timematidae</taxon>
        <taxon>Timema</taxon>
    </lineage>
</organism>
<proteinExistence type="predicted"/>
<accession>A0A7R9K5V7</accession>
<evidence type="ECO:0000313" key="2">
    <source>
        <dbReference type="EMBL" id="CAD7602746.1"/>
    </source>
</evidence>